<gene>
    <name evidence="4" type="ORF">CPB83DRAFT_536235</name>
</gene>
<reference evidence="4" key="1">
    <citation type="submission" date="2020-11" db="EMBL/GenBank/DDBJ databases">
        <authorList>
            <consortium name="DOE Joint Genome Institute"/>
            <person name="Ahrendt S."/>
            <person name="Riley R."/>
            <person name="Andreopoulos W."/>
            <person name="Labutti K."/>
            <person name="Pangilinan J."/>
            <person name="Ruiz-Duenas F.J."/>
            <person name="Barrasa J.M."/>
            <person name="Sanchez-Garcia M."/>
            <person name="Camarero S."/>
            <person name="Miyauchi S."/>
            <person name="Serrano A."/>
            <person name="Linde D."/>
            <person name="Babiker R."/>
            <person name="Drula E."/>
            <person name="Ayuso-Fernandez I."/>
            <person name="Pacheco R."/>
            <person name="Padilla G."/>
            <person name="Ferreira P."/>
            <person name="Barriuso J."/>
            <person name="Kellner H."/>
            <person name="Castanera R."/>
            <person name="Alfaro M."/>
            <person name="Ramirez L."/>
            <person name="Pisabarro A.G."/>
            <person name="Kuo A."/>
            <person name="Tritt A."/>
            <person name="Lipzen A."/>
            <person name="He G."/>
            <person name="Yan M."/>
            <person name="Ng V."/>
            <person name="Cullen D."/>
            <person name="Martin F."/>
            <person name="Rosso M.-N."/>
            <person name="Henrissat B."/>
            <person name="Hibbett D."/>
            <person name="Martinez A.T."/>
            <person name="Grigoriev I.V."/>
        </authorList>
    </citation>
    <scope>NUCLEOTIDE SEQUENCE</scope>
    <source>
        <strain evidence="4">CBS 506.95</strain>
    </source>
</reference>
<evidence type="ECO:0000256" key="2">
    <source>
        <dbReference type="SAM" id="Phobius"/>
    </source>
</evidence>
<dbReference type="EMBL" id="MU157829">
    <property type="protein sequence ID" value="KAF9533193.1"/>
    <property type="molecule type" value="Genomic_DNA"/>
</dbReference>
<feature type="domain" description="DUF6533" evidence="3">
    <location>
        <begin position="21"/>
        <end position="66"/>
    </location>
</feature>
<feature type="transmembrane region" description="Helical" evidence="2">
    <location>
        <begin position="52"/>
        <end position="76"/>
    </location>
</feature>
<keyword evidence="2" id="KW-0812">Transmembrane</keyword>
<keyword evidence="5" id="KW-1185">Reference proteome</keyword>
<feature type="region of interest" description="Disordered" evidence="1">
    <location>
        <begin position="365"/>
        <end position="417"/>
    </location>
</feature>
<evidence type="ECO:0000313" key="4">
    <source>
        <dbReference type="EMBL" id="KAF9533193.1"/>
    </source>
</evidence>
<evidence type="ECO:0000256" key="1">
    <source>
        <dbReference type="SAM" id="MobiDB-lite"/>
    </source>
</evidence>
<keyword evidence="2" id="KW-0472">Membrane</keyword>
<dbReference type="AlphaFoldDB" id="A0A9P6JUP9"/>
<feature type="transmembrane region" description="Helical" evidence="2">
    <location>
        <begin position="173"/>
        <end position="191"/>
    </location>
</feature>
<protein>
    <recommendedName>
        <fullName evidence="3">DUF6533 domain-containing protein</fullName>
    </recommendedName>
</protein>
<name>A0A9P6JUP9_9AGAR</name>
<proteinExistence type="predicted"/>
<comment type="caution">
    <text evidence="4">The sequence shown here is derived from an EMBL/GenBank/DDBJ whole genome shotgun (WGS) entry which is preliminary data.</text>
</comment>
<sequence>MGSQASPEVLADISAMYRTNYMGFASFTVLIWDHVDTFQKEVEYVWKPKKNLLTTLFLINRYLTPLGFIVNLFAYLSPVWTPERCSRFIRFEGSMTVIGINIVALMMFLRINALYYRQYYVLGVVGFIGLFQLCMNGWLLTRGVRVVHNVESGVISCTMIFDPKISVLASSSAWLPLLYDTIVLSLTLYKTMPSLRNRKTSYVMKRLLEDGLIYYTAIFAVTAVLTIMIIAAPPGIKNITAQLELLLTVAMMSRITINLRQSVYKMNGSGVRPELPSMFTQVSNMNISTNINIVTPGFHNDLKSSDSLDLEFAPPVPIDPIGPDGRRTNTFGRKPDLKSITIIAPTPALQGRHRLSTITQEASDWDVSHGSVATVPRSERSNHDPLQSSNDHSTHPLSLTAISEGRTYQASSRNPFS</sequence>
<keyword evidence="2" id="KW-1133">Transmembrane helix</keyword>
<feature type="transmembrane region" description="Helical" evidence="2">
    <location>
        <begin position="88"/>
        <end position="108"/>
    </location>
</feature>
<feature type="compositionally biased region" description="Polar residues" evidence="1">
    <location>
        <begin position="384"/>
        <end position="417"/>
    </location>
</feature>
<organism evidence="4 5">
    <name type="scientific">Crepidotus variabilis</name>
    <dbReference type="NCBI Taxonomy" id="179855"/>
    <lineage>
        <taxon>Eukaryota</taxon>
        <taxon>Fungi</taxon>
        <taxon>Dikarya</taxon>
        <taxon>Basidiomycota</taxon>
        <taxon>Agaricomycotina</taxon>
        <taxon>Agaricomycetes</taxon>
        <taxon>Agaricomycetidae</taxon>
        <taxon>Agaricales</taxon>
        <taxon>Agaricineae</taxon>
        <taxon>Crepidotaceae</taxon>
        <taxon>Crepidotus</taxon>
    </lineage>
</organism>
<dbReference type="Pfam" id="PF20151">
    <property type="entry name" value="DUF6533"/>
    <property type="match status" value="1"/>
</dbReference>
<dbReference type="Proteomes" id="UP000807306">
    <property type="component" value="Unassembled WGS sequence"/>
</dbReference>
<dbReference type="InterPro" id="IPR045340">
    <property type="entry name" value="DUF6533"/>
</dbReference>
<evidence type="ECO:0000259" key="3">
    <source>
        <dbReference type="Pfam" id="PF20151"/>
    </source>
</evidence>
<accession>A0A9P6JUP9</accession>
<dbReference type="OrthoDB" id="3354157at2759"/>
<feature type="transmembrane region" description="Helical" evidence="2">
    <location>
        <begin position="120"/>
        <end position="140"/>
    </location>
</feature>
<feature type="transmembrane region" description="Helical" evidence="2">
    <location>
        <begin position="15"/>
        <end position="32"/>
    </location>
</feature>
<evidence type="ECO:0000313" key="5">
    <source>
        <dbReference type="Proteomes" id="UP000807306"/>
    </source>
</evidence>
<feature type="transmembrane region" description="Helical" evidence="2">
    <location>
        <begin position="212"/>
        <end position="233"/>
    </location>
</feature>